<keyword evidence="8" id="KW-1185">Reference proteome</keyword>
<keyword evidence="4" id="KW-0472">Membrane</keyword>
<feature type="compositionally biased region" description="Acidic residues" evidence="5">
    <location>
        <begin position="487"/>
        <end position="503"/>
    </location>
</feature>
<comment type="caution">
    <text evidence="7">The sequence shown here is derived from an EMBL/GenBank/DDBJ whole genome shotgun (WGS) entry which is preliminary data.</text>
</comment>
<comment type="subcellular location">
    <subcellularLocation>
        <location evidence="1">Membrane</location>
        <topology evidence="1">Multi-pass membrane protein</topology>
    </subcellularLocation>
</comment>
<accession>A0ABP0SFA4</accession>
<dbReference type="Gene3D" id="1.10.150.20">
    <property type="entry name" value="5' to 3' exonuclease, C-terminal subdomain"/>
    <property type="match status" value="1"/>
</dbReference>
<dbReference type="EMBL" id="CAXAMN010027495">
    <property type="protein sequence ID" value="CAK9111056.1"/>
    <property type="molecule type" value="Genomic_DNA"/>
</dbReference>
<evidence type="ECO:0000313" key="8">
    <source>
        <dbReference type="Proteomes" id="UP001642484"/>
    </source>
</evidence>
<evidence type="ECO:0000256" key="3">
    <source>
        <dbReference type="ARBA" id="ARBA00022989"/>
    </source>
</evidence>
<feature type="domain" description="SEC63" evidence="6">
    <location>
        <begin position="1"/>
        <end position="246"/>
    </location>
</feature>
<keyword evidence="2" id="KW-0812">Transmembrane</keyword>
<evidence type="ECO:0000256" key="4">
    <source>
        <dbReference type="ARBA" id="ARBA00023136"/>
    </source>
</evidence>
<evidence type="ECO:0000313" key="7">
    <source>
        <dbReference type="EMBL" id="CAK9111056.1"/>
    </source>
</evidence>
<name>A0ABP0SFA4_9DINO</name>
<evidence type="ECO:0000256" key="2">
    <source>
        <dbReference type="ARBA" id="ARBA00022692"/>
    </source>
</evidence>
<evidence type="ECO:0000256" key="1">
    <source>
        <dbReference type="ARBA" id="ARBA00004141"/>
    </source>
</evidence>
<organism evidence="7 8">
    <name type="scientific">Durusdinium trenchii</name>
    <dbReference type="NCBI Taxonomy" id="1381693"/>
    <lineage>
        <taxon>Eukaryota</taxon>
        <taxon>Sar</taxon>
        <taxon>Alveolata</taxon>
        <taxon>Dinophyceae</taxon>
        <taxon>Suessiales</taxon>
        <taxon>Symbiodiniaceae</taxon>
        <taxon>Durusdinium</taxon>
    </lineage>
</organism>
<gene>
    <name evidence="7" type="ORF">CCMP2556_LOCUS51586</name>
</gene>
<dbReference type="SUPFAM" id="SSF158702">
    <property type="entry name" value="Sec63 N-terminal domain-like"/>
    <property type="match status" value="1"/>
</dbReference>
<dbReference type="SMART" id="SM00973">
    <property type="entry name" value="Sec63"/>
    <property type="match status" value="1"/>
</dbReference>
<evidence type="ECO:0000259" key="6">
    <source>
        <dbReference type="SMART" id="SM00973"/>
    </source>
</evidence>
<evidence type="ECO:0000256" key="5">
    <source>
        <dbReference type="SAM" id="MobiDB-lite"/>
    </source>
</evidence>
<dbReference type="Proteomes" id="UP001642484">
    <property type="component" value="Unassembled WGS sequence"/>
</dbReference>
<proteinExistence type="predicted"/>
<sequence length="953" mass="105867">MKVDKEKLNDPHTKAQLLLSAHFTRTPITTDLSSDQKFILDHAVRLLQGLVDVISSCGWLTPALSAMELSQMIVQATTSTSSPLMQLPHFSFQMVEKAKQLDWLKLRREEVMSMEDAQRDKLLDGLSQSQLTDVARACNRFPAISLEYKVNSDSLTAGGSAKISVKLTREAMEEEGGGFWLASLWAVARREVGRALFVKGLDLVQSGLDQVTVSLDWDFERFLHLASFLLLLSHWNEFSGITSLLLRILRAGLHLLWVAVHRCEGRREGPVGVETVVVGGHAYPEQEELFTWIGMALAAGGPPLPVGSFVLISRPPDWDEVLVCGFGDSNRVALCRTTSTDGSDWVWVLVQLLGLHLRLPVVGAHGLRTAPAGIDNNDVNWICTPPAGLNQWQPTAAELANLATEANLVLAQVTPGSPGWVLNAPGVGGPNAGGATSSGCANCQPGPEEEEVWHRSGLAGLRSSCPEFASDGIESRKTFRSFPWQQQEEDPQEQAGIPEEEEKEEGKEVLEQQFERLEFKQPFKVQALRWKESGKDRSVPYASLTHIDGLKFKKKGDLVAFATKNPGALTAHFLAGVYQRLSKGQLSRSGQLRDVSVTAWAHQFAGLSEPRDIKEVVTLAEVLDAVNRRELAQALDIISQRILATQQARQKGGSWEKSEQIELIDARKTLAATVPLADHVERCFPEMGKQVRFPTALLLPARKRPRRIKRGYTWVASTYPQLVERNVKALTDVIAVDAELPQDKRLRPDFVVPESLPIWGSIIDDVWALEHTEESQPALTGPSWLQRAEEAWVTRGVEPNTKKSVNSALGEEVQGYYVHPYDHWVGVALEKRRYLFQATMSILMRPRVVVGVVDRLIGKHSFVQSCRPCVRSIFEFTYLWIASVRSRRRDLVVLPHEVWVELCLAAILLPYAQFDLSSPWSNRLECTDASMTGIGRSFGFAPTPVVQALARVF</sequence>
<keyword evidence="3" id="KW-1133">Transmembrane helix</keyword>
<dbReference type="Gene3D" id="1.10.3380.10">
    <property type="entry name" value="Sec63 N-terminal domain-like domain"/>
    <property type="match status" value="1"/>
</dbReference>
<feature type="region of interest" description="Disordered" evidence="5">
    <location>
        <begin position="480"/>
        <end position="506"/>
    </location>
</feature>
<reference evidence="7 8" key="1">
    <citation type="submission" date="2024-02" db="EMBL/GenBank/DDBJ databases">
        <authorList>
            <person name="Chen Y."/>
            <person name="Shah S."/>
            <person name="Dougan E. K."/>
            <person name="Thang M."/>
            <person name="Chan C."/>
        </authorList>
    </citation>
    <scope>NUCLEOTIDE SEQUENCE [LARGE SCALE GENOMIC DNA]</scope>
</reference>
<protein>
    <recommendedName>
        <fullName evidence="6">SEC63 domain-containing protein</fullName>
    </recommendedName>
</protein>
<dbReference type="InterPro" id="IPR004179">
    <property type="entry name" value="Sec63-dom"/>
</dbReference>
<dbReference type="PANTHER" id="PTHR24075">
    <property type="entry name" value="SEC63 DOMAIN-CONTAINING"/>
    <property type="match status" value="1"/>
</dbReference>
<dbReference type="Pfam" id="PF02889">
    <property type="entry name" value="Sec63"/>
    <property type="match status" value="1"/>
</dbReference>